<dbReference type="EMBL" id="CATOUU010000697">
    <property type="protein sequence ID" value="CAI9941972.1"/>
    <property type="molecule type" value="Genomic_DNA"/>
</dbReference>
<reference evidence="2 3" key="2">
    <citation type="submission" date="2024-07" db="EMBL/GenBank/DDBJ databases">
        <authorList>
            <person name="Akdeniz Z."/>
        </authorList>
    </citation>
    <scope>NUCLEOTIDE SEQUENCE [LARGE SCALE GENOMIC DNA]</scope>
</reference>
<evidence type="ECO:0000313" key="2">
    <source>
        <dbReference type="EMBL" id="CAL5993523.1"/>
    </source>
</evidence>
<dbReference type="Proteomes" id="UP001642409">
    <property type="component" value="Unassembled WGS sequence"/>
</dbReference>
<protein>
    <submittedName>
        <fullName evidence="2">Hypothetical_protein</fullName>
    </submittedName>
</protein>
<proteinExistence type="predicted"/>
<comment type="caution">
    <text evidence="1">The sequence shown here is derived from an EMBL/GenBank/DDBJ whole genome shotgun (WGS) entry which is preliminary data.</text>
</comment>
<reference evidence="1" key="1">
    <citation type="submission" date="2023-06" db="EMBL/GenBank/DDBJ databases">
        <authorList>
            <person name="Kurt Z."/>
        </authorList>
    </citation>
    <scope>NUCLEOTIDE SEQUENCE</scope>
</reference>
<organism evidence="1">
    <name type="scientific">Hexamita inflata</name>
    <dbReference type="NCBI Taxonomy" id="28002"/>
    <lineage>
        <taxon>Eukaryota</taxon>
        <taxon>Metamonada</taxon>
        <taxon>Diplomonadida</taxon>
        <taxon>Hexamitidae</taxon>
        <taxon>Hexamitinae</taxon>
        <taxon>Hexamita</taxon>
    </lineage>
</organism>
<accession>A0AA86PVQ9</accession>
<evidence type="ECO:0000313" key="1">
    <source>
        <dbReference type="EMBL" id="CAI9941972.1"/>
    </source>
</evidence>
<dbReference type="EMBL" id="CAXDID020000030">
    <property type="protein sequence ID" value="CAL5993523.1"/>
    <property type="molecule type" value="Genomic_DNA"/>
</dbReference>
<name>A0AA86PVQ9_9EUKA</name>
<dbReference type="AlphaFoldDB" id="A0AA86PVQ9"/>
<evidence type="ECO:0000313" key="3">
    <source>
        <dbReference type="Proteomes" id="UP001642409"/>
    </source>
</evidence>
<keyword evidence="3" id="KW-1185">Reference proteome</keyword>
<sequence>MNELIQLYKIFQIIQVKILVACKFQIEQELSYSTNFLNNDYELATQLIQVVDQPRTFILRTNSSVSYKLHLEHQCGKPYQFQGPFIKVSFLKRDLIKAFSYLQKLILFQNSYDGQNSMFDYIQRNGIEMTFVFLCIMTFLKSVYIRFELV</sequence>
<gene>
    <name evidence="2" type="ORF">HINF_LOCUS13107</name>
    <name evidence="1" type="ORF">HINF_LOCUS29617</name>
</gene>